<protein>
    <recommendedName>
        <fullName evidence="3">DUF4221 domain-containing protein</fullName>
    </recommendedName>
</protein>
<gene>
    <name evidence="1" type="ORF">A33Q_4587</name>
</gene>
<dbReference type="STRING" id="1189612.A33Q_4587"/>
<dbReference type="InterPro" id="IPR025316">
    <property type="entry name" value="DUF4221"/>
</dbReference>
<keyword evidence="2" id="KW-1185">Reference proteome</keyword>
<organism evidence="1 2">
    <name type="scientific">Indibacter alkaliphilus (strain CCUG 57479 / KCTC 22604 / LW1)</name>
    <dbReference type="NCBI Taxonomy" id="1189612"/>
    <lineage>
        <taxon>Bacteria</taxon>
        <taxon>Pseudomonadati</taxon>
        <taxon>Bacteroidota</taxon>
        <taxon>Cytophagia</taxon>
        <taxon>Cytophagales</taxon>
        <taxon>Cyclobacteriaceae</taxon>
    </lineage>
</organism>
<dbReference type="AlphaFoldDB" id="S2CY59"/>
<accession>S2CY59</accession>
<dbReference type="EMBL" id="ALWO02000054">
    <property type="protein sequence ID" value="EOZ91519.1"/>
    <property type="molecule type" value="Genomic_DNA"/>
</dbReference>
<proteinExistence type="predicted"/>
<name>S2CY59_INDAL</name>
<dbReference type="eggNOG" id="COG3391">
    <property type="taxonomic scope" value="Bacteria"/>
</dbReference>
<sequence>MFKYYLKAIVILFFCSCGRSNDIEKNKDKESSQKNSFEFERIGTKKFPLDSTTAGGGSNFQYVENEGKKLLCYLNTNQNTLIFYDYEQETLEYQLSIEKKGPNGVGEISGFLVHSTDSIFVYSNSGVRLYHLNQSGKIINIYDPKAKEDGLIIRPYVSGSMPMMKRGKHIILNSWGSQKEYYNNDTYPESLLLRVNLETKEMDYGFSYPEIYTKGVWGMQLHVMYNMLNPETSEIVVGFPIDDHLYVLGEGYVKKHPQGSKYFKGVVPLSTKSKISPPPPNQEVQNERSQTTYRTIHYDPYNEIYIRVVHKAISEEVLAMNDPVKSVFPKASLMIMDKEFKKLGEVDFDNNDYWINNIFINENGIHIMKMDFVNEDVLTFDVFDLKFPGTGKN</sequence>
<dbReference type="RefSeq" id="WP_009035344.1">
    <property type="nucleotide sequence ID" value="NZ_ALWO02000054.1"/>
</dbReference>
<comment type="caution">
    <text evidence="1">The sequence shown here is derived from an EMBL/GenBank/DDBJ whole genome shotgun (WGS) entry which is preliminary data.</text>
</comment>
<dbReference type="OrthoDB" id="978548at2"/>
<reference evidence="1 2" key="1">
    <citation type="journal article" date="2013" name="Genome Announc.">
        <title>Draft Genome Sequence of Indibacter alkaliphilus Strain LW1T, Isolated from Lonar Lake, a Haloalkaline Lake in the Buldana District of Maharashtra, India.</title>
        <authorList>
            <person name="Singh A."/>
            <person name="Kumar Jangir P."/>
            <person name="Sharma R."/>
            <person name="Singh A."/>
            <person name="Kumar Pinnaka A."/>
            <person name="Shivaji S."/>
        </authorList>
    </citation>
    <scope>NUCLEOTIDE SEQUENCE [LARGE SCALE GENOMIC DNA]</scope>
    <source>
        <strain evidence="2">CCUG 57479 / KCTC 22604 / LW1</strain>
    </source>
</reference>
<dbReference type="Proteomes" id="UP000006073">
    <property type="component" value="Unassembled WGS sequence"/>
</dbReference>
<dbReference type="Pfam" id="PF13970">
    <property type="entry name" value="DUF4221"/>
    <property type="match status" value="1"/>
</dbReference>
<evidence type="ECO:0000313" key="1">
    <source>
        <dbReference type="EMBL" id="EOZ91519.1"/>
    </source>
</evidence>
<evidence type="ECO:0008006" key="3">
    <source>
        <dbReference type="Google" id="ProtNLM"/>
    </source>
</evidence>
<evidence type="ECO:0000313" key="2">
    <source>
        <dbReference type="Proteomes" id="UP000006073"/>
    </source>
</evidence>